<proteinExistence type="predicted"/>
<sequence length="59" mass="6482">MNLEQKQAFSVARSPFEISWNSKEIKTSDLDIKHASAIHPKTIYVGVGSPPVQTESPSV</sequence>
<organism evidence="1 2">
    <name type="scientific">Clunio marinus</name>
    <dbReference type="NCBI Taxonomy" id="568069"/>
    <lineage>
        <taxon>Eukaryota</taxon>
        <taxon>Metazoa</taxon>
        <taxon>Ecdysozoa</taxon>
        <taxon>Arthropoda</taxon>
        <taxon>Hexapoda</taxon>
        <taxon>Insecta</taxon>
        <taxon>Pterygota</taxon>
        <taxon>Neoptera</taxon>
        <taxon>Endopterygota</taxon>
        <taxon>Diptera</taxon>
        <taxon>Nematocera</taxon>
        <taxon>Chironomoidea</taxon>
        <taxon>Chironomidae</taxon>
        <taxon>Clunio</taxon>
    </lineage>
</organism>
<dbReference type="EMBL" id="CVRI01000066">
    <property type="protein sequence ID" value="CRL06128.1"/>
    <property type="molecule type" value="Genomic_DNA"/>
</dbReference>
<reference evidence="1 2" key="1">
    <citation type="submission" date="2015-04" db="EMBL/GenBank/DDBJ databases">
        <authorList>
            <person name="Syromyatnikov M.Y."/>
            <person name="Popov V.N."/>
        </authorList>
    </citation>
    <scope>NUCLEOTIDE SEQUENCE [LARGE SCALE GENOMIC DNA]</scope>
</reference>
<name>A0A1J1J1B3_9DIPT</name>
<dbReference type="AlphaFoldDB" id="A0A1J1J1B3"/>
<keyword evidence="2" id="KW-1185">Reference proteome</keyword>
<gene>
    <name evidence="1" type="ORF">CLUMA_CG019281</name>
</gene>
<evidence type="ECO:0000313" key="2">
    <source>
        <dbReference type="Proteomes" id="UP000183832"/>
    </source>
</evidence>
<accession>A0A1J1J1B3</accession>
<protein>
    <submittedName>
        <fullName evidence="1">CLUMA_CG019281, isoform A</fullName>
    </submittedName>
</protein>
<evidence type="ECO:0000313" key="1">
    <source>
        <dbReference type="EMBL" id="CRL06128.1"/>
    </source>
</evidence>
<dbReference type="Proteomes" id="UP000183832">
    <property type="component" value="Unassembled WGS sequence"/>
</dbReference>